<sequence length="133" mass="14586">MKKHVIVLSCLGALAACATTPGNLEQPQFGESFEIDQGYQVTLKNLRTADGECSSPALMPLGQRIYDVQDYPDLREAKIVQGAEGIGRQIYQVITIKEHDGRSTVTVYQRGSHRGDYAALVKRWASGSTDCKP</sequence>
<dbReference type="EMBL" id="SHME01000003">
    <property type="protein sequence ID" value="TAA19196.1"/>
    <property type="molecule type" value="Genomic_DNA"/>
</dbReference>
<dbReference type="Proteomes" id="UP000293089">
    <property type="component" value="Unassembled WGS sequence"/>
</dbReference>
<comment type="caution">
    <text evidence="2">The sequence shown here is derived from an EMBL/GenBank/DDBJ whole genome shotgun (WGS) entry which is preliminary data.</text>
</comment>
<evidence type="ECO:0000313" key="3">
    <source>
        <dbReference type="Proteomes" id="UP000293089"/>
    </source>
</evidence>
<feature type="chain" id="PRO_5047075076" description="Lipoprotein" evidence="1">
    <location>
        <begin position="19"/>
        <end position="133"/>
    </location>
</feature>
<evidence type="ECO:0000313" key="2">
    <source>
        <dbReference type="EMBL" id="TAA19196.1"/>
    </source>
</evidence>
<evidence type="ECO:0000256" key="1">
    <source>
        <dbReference type="SAM" id="SignalP"/>
    </source>
</evidence>
<organism evidence="2 3">
    <name type="scientific">Pseudoxanthomonas winnipegensis</name>
    <dbReference type="NCBI Taxonomy" id="2480810"/>
    <lineage>
        <taxon>Bacteria</taxon>
        <taxon>Pseudomonadati</taxon>
        <taxon>Pseudomonadota</taxon>
        <taxon>Gammaproteobacteria</taxon>
        <taxon>Lysobacterales</taxon>
        <taxon>Lysobacteraceae</taxon>
        <taxon>Pseudoxanthomonas</taxon>
    </lineage>
</organism>
<keyword evidence="1" id="KW-0732">Signal</keyword>
<dbReference type="PROSITE" id="PS51257">
    <property type="entry name" value="PROKAR_LIPOPROTEIN"/>
    <property type="match status" value="1"/>
</dbReference>
<feature type="signal peptide" evidence="1">
    <location>
        <begin position="1"/>
        <end position="18"/>
    </location>
</feature>
<dbReference type="RefSeq" id="WP_130528609.1">
    <property type="nucleotide sequence ID" value="NZ_SHMD01000001.1"/>
</dbReference>
<protein>
    <recommendedName>
        <fullName evidence="4">Lipoprotein</fullName>
    </recommendedName>
</protein>
<keyword evidence="3" id="KW-1185">Reference proteome</keyword>
<evidence type="ECO:0008006" key="4">
    <source>
        <dbReference type="Google" id="ProtNLM"/>
    </source>
</evidence>
<gene>
    <name evidence="2" type="ORF">EA658_09990</name>
</gene>
<accession>A0ABY1WCU6</accession>
<name>A0ABY1WCU6_9GAMM</name>
<proteinExistence type="predicted"/>
<reference evidence="2 3" key="1">
    <citation type="submission" date="2019-02" db="EMBL/GenBank/DDBJ databases">
        <title>WGS of Pseudoxanthomonas species novum from clinical isolates.</title>
        <authorList>
            <person name="Bernier A.-M."/>
            <person name="Bernard K."/>
            <person name="Vachon A."/>
        </authorList>
    </citation>
    <scope>NUCLEOTIDE SEQUENCE [LARGE SCALE GENOMIC DNA]</scope>
    <source>
        <strain evidence="3">NML 170316</strain>
    </source>
</reference>